<name>A0A8J6EXY5_ELECQ</name>
<accession>A0A8J6EXY5</accession>
<keyword evidence="1" id="KW-1133">Transmembrane helix</keyword>
<reference evidence="2" key="1">
    <citation type="thesis" date="2020" institute="ProQuest LLC" country="789 East Eisenhower Parkway, Ann Arbor, MI, USA">
        <title>Comparative Genomics and Chromosome Evolution.</title>
        <authorList>
            <person name="Mudd A.B."/>
        </authorList>
    </citation>
    <scope>NUCLEOTIDE SEQUENCE</scope>
    <source>
        <strain evidence="2">HN-11 Male</strain>
        <tissue evidence="2">Kidney and liver</tissue>
    </source>
</reference>
<keyword evidence="3" id="KW-1185">Reference proteome</keyword>
<protein>
    <submittedName>
        <fullName evidence="2">Uncharacterized protein</fullName>
    </submittedName>
</protein>
<evidence type="ECO:0000313" key="3">
    <source>
        <dbReference type="Proteomes" id="UP000770717"/>
    </source>
</evidence>
<feature type="transmembrane region" description="Helical" evidence="1">
    <location>
        <begin position="70"/>
        <end position="90"/>
    </location>
</feature>
<keyword evidence="1" id="KW-0812">Transmembrane</keyword>
<keyword evidence="1" id="KW-0472">Membrane</keyword>
<comment type="caution">
    <text evidence="2">The sequence shown here is derived from an EMBL/GenBank/DDBJ whole genome shotgun (WGS) entry which is preliminary data.</text>
</comment>
<gene>
    <name evidence="2" type="ORF">GDO78_013253</name>
</gene>
<feature type="transmembrane region" description="Helical" evidence="1">
    <location>
        <begin position="20"/>
        <end position="38"/>
    </location>
</feature>
<evidence type="ECO:0000256" key="1">
    <source>
        <dbReference type="SAM" id="Phobius"/>
    </source>
</evidence>
<sequence>MLEESSHGLLILYNPLLRSPGVFLQNPMTSLLLVIGVAHPQCAALSLLSSYVGSLMVFFFYILIGWRESFFSFFVFYCIYVRFYLLDLNFNVLNEV</sequence>
<evidence type="ECO:0000313" key="2">
    <source>
        <dbReference type="EMBL" id="KAG9478142.1"/>
    </source>
</evidence>
<organism evidence="2 3">
    <name type="scientific">Eleutherodactylus coqui</name>
    <name type="common">Puerto Rican coqui</name>
    <dbReference type="NCBI Taxonomy" id="57060"/>
    <lineage>
        <taxon>Eukaryota</taxon>
        <taxon>Metazoa</taxon>
        <taxon>Chordata</taxon>
        <taxon>Craniata</taxon>
        <taxon>Vertebrata</taxon>
        <taxon>Euteleostomi</taxon>
        <taxon>Amphibia</taxon>
        <taxon>Batrachia</taxon>
        <taxon>Anura</taxon>
        <taxon>Neobatrachia</taxon>
        <taxon>Hyloidea</taxon>
        <taxon>Eleutherodactylidae</taxon>
        <taxon>Eleutherodactylinae</taxon>
        <taxon>Eleutherodactylus</taxon>
        <taxon>Eleutherodactylus</taxon>
    </lineage>
</organism>
<feature type="transmembrane region" description="Helical" evidence="1">
    <location>
        <begin position="45"/>
        <end position="64"/>
    </location>
</feature>
<proteinExistence type="predicted"/>
<dbReference type="EMBL" id="WNTK01000009">
    <property type="protein sequence ID" value="KAG9478142.1"/>
    <property type="molecule type" value="Genomic_DNA"/>
</dbReference>
<dbReference type="AlphaFoldDB" id="A0A8J6EXY5"/>
<dbReference type="Proteomes" id="UP000770717">
    <property type="component" value="Unassembled WGS sequence"/>
</dbReference>